<dbReference type="InterPro" id="IPR004942">
    <property type="entry name" value="Roadblock/LAMTOR2_dom"/>
</dbReference>
<accession>A0A1R3RG32</accession>
<dbReference type="OMA" id="DFAAMIW"/>
<dbReference type="SMART" id="SM00960">
    <property type="entry name" value="Robl_LC7"/>
    <property type="match status" value="1"/>
</dbReference>
<dbReference type="Gene3D" id="3.30.450.30">
    <property type="entry name" value="Dynein light chain 2a, cytoplasmic"/>
    <property type="match status" value="1"/>
</dbReference>
<feature type="domain" description="Roadblock/LAMTOR2" evidence="3">
    <location>
        <begin position="14"/>
        <end position="166"/>
    </location>
</feature>
<dbReference type="Proteomes" id="UP000188318">
    <property type="component" value="Unassembled WGS sequence"/>
</dbReference>
<evidence type="ECO:0000256" key="1">
    <source>
        <dbReference type="ARBA" id="ARBA00007191"/>
    </source>
</evidence>
<dbReference type="SUPFAM" id="SSF103196">
    <property type="entry name" value="Roadblock/LC7 domain"/>
    <property type="match status" value="1"/>
</dbReference>
<evidence type="ECO:0000313" key="5">
    <source>
        <dbReference type="Proteomes" id="UP000188318"/>
    </source>
</evidence>
<feature type="region of interest" description="Disordered" evidence="2">
    <location>
        <begin position="45"/>
        <end position="86"/>
    </location>
</feature>
<name>A0A1R3RG32_ASPC5</name>
<dbReference type="EMBL" id="KV907504">
    <property type="protein sequence ID" value="OOF93433.1"/>
    <property type="molecule type" value="Genomic_DNA"/>
</dbReference>
<feature type="region of interest" description="Disordered" evidence="2">
    <location>
        <begin position="109"/>
        <end position="135"/>
    </location>
</feature>
<dbReference type="OrthoDB" id="9985637at2759"/>
<evidence type="ECO:0000313" key="4">
    <source>
        <dbReference type="EMBL" id="OOF93433.1"/>
    </source>
</evidence>
<proteinExistence type="inferred from homology"/>
<keyword evidence="5" id="KW-1185">Reference proteome</keyword>
<feature type="compositionally biased region" description="Polar residues" evidence="2">
    <location>
        <begin position="56"/>
        <end position="67"/>
    </location>
</feature>
<reference evidence="5" key="1">
    <citation type="journal article" date="2017" name="Genome Biol.">
        <title>Comparative genomics reveals high biological diversity and specific adaptations in the industrially and medically important fungal genus Aspergillus.</title>
        <authorList>
            <person name="de Vries R.P."/>
            <person name="Riley R."/>
            <person name="Wiebenga A."/>
            <person name="Aguilar-Osorio G."/>
            <person name="Amillis S."/>
            <person name="Uchima C.A."/>
            <person name="Anderluh G."/>
            <person name="Asadollahi M."/>
            <person name="Askin M."/>
            <person name="Barry K."/>
            <person name="Battaglia E."/>
            <person name="Bayram O."/>
            <person name="Benocci T."/>
            <person name="Braus-Stromeyer S.A."/>
            <person name="Caldana C."/>
            <person name="Canovas D."/>
            <person name="Cerqueira G.C."/>
            <person name="Chen F."/>
            <person name="Chen W."/>
            <person name="Choi C."/>
            <person name="Clum A."/>
            <person name="Dos Santos R.A."/>
            <person name="Damasio A.R."/>
            <person name="Diallinas G."/>
            <person name="Emri T."/>
            <person name="Fekete E."/>
            <person name="Flipphi M."/>
            <person name="Freyberg S."/>
            <person name="Gallo A."/>
            <person name="Gournas C."/>
            <person name="Habgood R."/>
            <person name="Hainaut M."/>
            <person name="Harispe M.L."/>
            <person name="Henrissat B."/>
            <person name="Hilden K.S."/>
            <person name="Hope R."/>
            <person name="Hossain A."/>
            <person name="Karabika E."/>
            <person name="Karaffa L."/>
            <person name="Karanyi Z."/>
            <person name="Krasevec N."/>
            <person name="Kuo A."/>
            <person name="Kusch H."/>
            <person name="LaButti K."/>
            <person name="Lagendijk E.L."/>
            <person name="Lapidus A."/>
            <person name="Levasseur A."/>
            <person name="Lindquist E."/>
            <person name="Lipzen A."/>
            <person name="Logrieco A.F."/>
            <person name="MacCabe A."/>
            <person name="Maekelae M.R."/>
            <person name="Malavazi I."/>
            <person name="Melin P."/>
            <person name="Meyer V."/>
            <person name="Mielnichuk N."/>
            <person name="Miskei M."/>
            <person name="Molnar A.P."/>
            <person name="Mule G."/>
            <person name="Ngan C.Y."/>
            <person name="Orejas M."/>
            <person name="Orosz E."/>
            <person name="Ouedraogo J.P."/>
            <person name="Overkamp K.M."/>
            <person name="Park H.-S."/>
            <person name="Perrone G."/>
            <person name="Piumi F."/>
            <person name="Punt P.J."/>
            <person name="Ram A.F."/>
            <person name="Ramon A."/>
            <person name="Rauscher S."/>
            <person name="Record E."/>
            <person name="Riano-Pachon D.M."/>
            <person name="Robert V."/>
            <person name="Roehrig J."/>
            <person name="Ruller R."/>
            <person name="Salamov A."/>
            <person name="Salih N.S."/>
            <person name="Samson R.A."/>
            <person name="Sandor E."/>
            <person name="Sanguinetti M."/>
            <person name="Schuetze T."/>
            <person name="Sepcic K."/>
            <person name="Shelest E."/>
            <person name="Sherlock G."/>
            <person name="Sophianopoulou V."/>
            <person name="Squina F.M."/>
            <person name="Sun H."/>
            <person name="Susca A."/>
            <person name="Todd R.B."/>
            <person name="Tsang A."/>
            <person name="Unkles S.E."/>
            <person name="van de Wiele N."/>
            <person name="van Rossen-Uffink D."/>
            <person name="Oliveira J.V."/>
            <person name="Vesth T.C."/>
            <person name="Visser J."/>
            <person name="Yu J.-H."/>
            <person name="Zhou M."/>
            <person name="Andersen M.R."/>
            <person name="Archer D.B."/>
            <person name="Baker S.E."/>
            <person name="Benoit I."/>
            <person name="Brakhage A.A."/>
            <person name="Braus G.H."/>
            <person name="Fischer R."/>
            <person name="Frisvad J.C."/>
            <person name="Goldman G.H."/>
            <person name="Houbraken J."/>
            <person name="Oakley B."/>
            <person name="Pocsi I."/>
            <person name="Scazzocchio C."/>
            <person name="Seiboth B."/>
            <person name="vanKuyk P.A."/>
            <person name="Wortman J."/>
            <person name="Dyer P.S."/>
            <person name="Grigoriev I.V."/>
        </authorList>
    </citation>
    <scope>NUCLEOTIDE SEQUENCE [LARGE SCALE GENOMIC DNA]</scope>
    <source>
        <strain evidence="5">ITEM 5010</strain>
    </source>
</reference>
<sequence length="184" mass="19469">MAHPTTTTQIPQHVTSLLSHLTSRPGVQSTFILSRKDGSIIQSTGLYASKPPRASPQPTASSDENTIQPPSSPEPPKKQDEKYHPSQAEALAAHIFAFVSSASELSLSLSSAEDGETPRQDGISGEADGVSDREEGDDEVKLLRLRTKRHEIVVVPDRKYLLCVVHDAAHGVGGSGGGGGGRGR</sequence>
<organism evidence="4 5">
    <name type="scientific">Aspergillus carbonarius (strain ITEM 5010)</name>
    <dbReference type="NCBI Taxonomy" id="602072"/>
    <lineage>
        <taxon>Eukaryota</taxon>
        <taxon>Fungi</taxon>
        <taxon>Dikarya</taxon>
        <taxon>Ascomycota</taxon>
        <taxon>Pezizomycotina</taxon>
        <taxon>Eurotiomycetes</taxon>
        <taxon>Eurotiomycetidae</taxon>
        <taxon>Eurotiales</taxon>
        <taxon>Aspergillaceae</taxon>
        <taxon>Aspergillus</taxon>
        <taxon>Aspergillus subgen. Circumdati</taxon>
    </lineage>
</organism>
<gene>
    <name evidence="4" type="ORF">ASPCADRAFT_209382</name>
</gene>
<dbReference type="PANTHER" id="PTHR10779">
    <property type="entry name" value="DYNEIN LIGHT CHAIN ROADBLOCK"/>
    <property type="match status" value="1"/>
</dbReference>
<dbReference type="STRING" id="602072.A0A1R3RG32"/>
<feature type="compositionally biased region" description="Basic and acidic residues" evidence="2">
    <location>
        <begin position="75"/>
        <end position="84"/>
    </location>
</feature>
<dbReference type="VEuPathDB" id="FungiDB:ASPCADRAFT_209382"/>
<protein>
    <recommendedName>
        <fullName evidence="3">Roadblock/LAMTOR2 domain-containing protein</fullName>
    </recommendedName>
</protein>
<dbReference type="AlphaFoldDB" id="A0A1R3RG32"/>
<evidence type="ECO:0000259" key="3">
    <source>
        <dbReference type="SMART" id="SM00960"/>
    </source>
</evidence>
<comment type="similarity">
    <text evidence="1">Belongs to the GAMAD family.</text>
</comment>
<evidence type="ECO:0000256" key="2">
    <source>
        <dbReference type="SAM" id="MobiDB-lite"/>
    </source>
</evidence>